<evidence type="ECO:0000256" key="1">
    <source>
        <dbReference type="SAM" id="MobiDB-lite"/>
    </source>
</evidence>
<evidence type="ECO:0000313" key="3">
    <source>
        <dbReference type="Proteomes" id="UP000310200"/>
    </source>
</evidence>
<dbReference type="AlphaFoldDB" id="A0A4S2KSF4"/>
<sequence length="166" mass="18942">MKMLAKMSARYQMRSVTSVHDNLVQQERIAADDLPSDSEEDNEESQTDSESEEDIEDEPFEASTETEVREGSEMEILLDRQPTSEKDFLFFVQVQDVTVDEASILEKMDINGTPQRGRGQQIISAMTRHHVMRQLTGQSMDKLKHFVHLSPMQQKTINNPGSLTLL</sequence>
<protein>
    <submittedName>
        <fullName evidence="2">Uncharacterized protein</fullName>
    </submittedName>
</protein>
<feature type="compositionally biased region" description="Acidic residues" evidence="1">
    <location>
        <begin position="34"/>
        <end position="60"/>
    </location>
</feature>
<organism evidence="2 3">
    <name type="scientific">Temnothorax longispinosus</name>
    <dbReference type="NCBI Taxonomy" id="300112"/>
    <lineage>
        <taxon>Eukaryota</taxon>
        <taxon>Metazoa</taxon>
        <taxon>Ecdysozoa</taxon>
        <taxon>Arthropoda</taxon>
        <taxon>Hexapoda</taxon>
        <taxon>Insecta</taxon>
        <taxon>Pterygota</taxon>
        <taxon>Neoptera</taxon>
        <taxon>Endopterygota</taxon>
        <taxon>Hymenoptera</taxon>
        <taxon>Apocrita</taxon>
        <taxon>Aculeata</taxon>
        <taxon>Formicoidea</taxon>
        <taxon>Formicidae</taxon>
        <taxon>Myrmicinae</taxon>
        <taxon>Temnothorax</taxon>
    </lineage>
</organism>
<proteinExistence type="predicted"/>
<reference evidence="2 3" key="1">
    <citation type="journal article" date="2019" name="Philos. Trans. R. Soc. Lond., B, Biol. Sci.">
        <title>Ant behaviour and brain gene expression of defending hosts depend on the ecological success of the intruding social parasite.</title>
        <authorList>
            <person name="Kaur R."/>
            <person name="Stoldt M."/>
            <person name="Jongepier E."/>
            <person name="Feldmeyer B."/>
            <person name="Menzel F."/>
            <person name="Bornberg-Bauer E."/>
            <person name="Foitzik S."/>
        </authorList>
    </citation>
    <scope>NUCLEOTIDE SEQUENCE [LARGE SCALE GENOMIC DNA]</scope>
    <source>
        <tissue evidence="2">Whole body</tissue>
    </source>
</reference>
<accession>A0A4S2KSF4</accession>
<name>A0A4S2KSF4_9HYME</name>
<gene>
    <name evidence="2" type="ORF">DBV15_07313</name>
</gene>
<dbReference type="Proteomes" id="UP000310200">
    <property type="component" value="Unassembled WGS sequence"/>
</dbReference>
<keyword evidence="3" id="KW-1185">Reference proteome</keyword>
<evidence type="ECO:0000313" key="2">
    <source>
        <dbReference type="EMBL" id="TGZ50947.1"/>
    </source>
</evidence>
<comment type="caution">
    <text evidence="2">The sequence shown here is derived from an EMBL/GenBank/DDBJ whole genome shotgun (WGS) entry which is preliminary data.</text>
</comment>
<dbReference type="EMBL" id="QBLH01001804">
    <property type="protein sequence ID" value="TGZ50947.1"/>
    <property type="molecule type" value="Genomic_DNA"/>
</dbReference>
<feature type="region of interest" description="Disordered" evidence="1">
    <location>
        <begin position="17"/>
        <end position="72"/>
    </location>
</feature>